<dbReference type="Proteomes" id="UP001217776">
    <property type="component" value="Unassembled WGS sequence"/>
</dbReference>
<sequence>MKIVHLCLSAFFIDNYSYQENMLPKYHVKMGHKVTVIASLFSFNKEGKGCFLDEPSEYNDKNGYHVIRLAYKSPVKINKTLRHYEGTAEVLEKESPDVIFLHNISFADISILEDYLKRYPGVKVYADNHADFVNSAKNFMSKYILHPIIWRYYAKKIEPYLTKCFGVTPMRCRFLSEMYHISKDIIEFLPMGVDDDAIPLNRSEVRSVIRMELGIPMTDKVILTGGKIDILKNIHILIEALKKRNDGHLHLIICGTFTPEMEYLKKSIEAMPNIHYLGWCNAEKVMDCMVAADVACFPGTHSTLWEQSVGVGLPAIFKRWKEMEHVNVNGNCIFVKGDDVDELSNAICKMQIEPSYNEYLNKASVAAKSFLYSEIAKKAISQ</sequence>
<dbReference type="Gene3D" id="3.40.50.2000">
    <property type="entry name" value="Glycogen Phosphorylase B"/>
    <property type="match status" value="2"/>
</dbReference>
<dbReference type="EMBL" id="JAQNVG010000076">
    <property type="protein sequence ID" value="MDC2239117.1"/>
    <property type="molecule type" value="Genomic_DNA"/>
</dbReference>
<dbReference type="GO" id="GO:0009103">
    <property type="term" value="P:lipopolysaccharide biosynthetic process"/>
    <property type="evidence" value="ECO:0007669"/>
    <property type="project" value="TreeGrafter"/>
</dbReference>
<keyword evidence="1" id="KW-0808">Transferase</keyword>
<dbReference type="GO" id="GO:0016757">
    <property type="term" value="F:glycosyltransferase activity"/>
    <property type="evidence" value="ECO:0007669"/>
    <property type="project" value="InterPro"/>
</dbReference>
<evidence type="ECO:0000313" key="3">
    <source>
        <dbReference type="EMBL" id="MDC2239117.1"/>
    </source>
</evidence>
<dbReference type="Pfam" id="PF00534">
    <property type="entry name" value="Glycos_transf_1"/>
    <property type="match status" value="1"/>
</dbReference>
<comment type="caution">
    <text evidence="3">The sequence shown here is derived from an EMBL/GenBank/DDBJ whole genome shotgun (WGS) entry which is preliminary data.</text>
</comment>
<protein>
    <submittedName>
        <fullName evidence="3">Glycosyltransferase family 4 protein</fullName>
    </submittedName>
</protein>
<name>A0AAJ4U6J1_BACT4</name>
<feature type="domain" description="Glycosyl transferase family 1" evidence="2">
    <location>
        <begin position="209"/>
        <end position="362"/>
    </location>
</feature>
<evidence type="ECO:0000259" key="2">
    <source>
        <dbReference type="Pfam" id="PF00534"/>
    </source>
</evidence>
<dbReference type="AlphaFoldDB" id="A0AAJ4U6J1"/>
<dbReference type="SUPFAM" id="SSF53756">
    <property type="entry name" value="UDP-Glycosyltransferase/glycogen phosphorylase"/>
    <property type="match status" value="1"/>
</dbReference>
<dbReference type="RefSeq" id="WP_117859841.1">
    <property type="nucleotide sequence ID" value="NZ_JADMVS010000069.1"/>
</dbReference>
<dbReference type="CDD" id="cd03801">
    <property type="entry name" value="GT4_PimA-like"/>
    <property type="match status" value="1"/>
</dbReference>
<evidence type="ECO:0000313" key="4">
    <source>
        <dbReference type="Proteomes" id="UP001217776"/>
    </source>
</evidence>
<reference evidence="3" key="1">
    <citation type="submission" date="2022-10" db="EMBL/GenBank/DDBJ databases">
        <title>Human gut microbiome strain richness.</title>
        <authorList>
            <person name="Chen-Liaw A."/>
        </authorList>
    </citation>
    <scope>NUCLEOTIDE SEQUENCE</scope>
    <source>
        <strain evidence="3">1001283st1_A3_1001283B150304_161114</strain>
    </source>
</reference>
<gene>
    <name evidence="3" type="ORF">PO127_25565</name>
</gene>
<dbReference type="PANTHER" id="PTHR46401:SF2">
    <property type="entry name" value="GLYCOSYLTRANSFERASE WBBK-RELATED"/>
    <property type="match status" value="1"/>
</dbReference>
<organism evidence="3 4">
    <name type="scientific">Bacteroides thetaiotaomicron</name>
    <dbReference type="NCBI Taxonomy" id="818"/>
    <lineage>
        <taxon>Bacteria</taxon>
        <taxon>Pseudomonadati</taxon>
        <taxon>Bacteroidota</taxon>
        <taxon>Bacteroidia</taxon>
        <taxon>Bacteroidales</taxon>
        <taxon>Bacteroidaceae</taxon>
        <taxon>Bacteroides</taxon>
    </lineage>
</organism>
<proteinExistence type="predicted"/>
<accession>A0AAJ4U6J1</accession>
<dbReference type="InterPro" id="IPR001296">
    <property type="entry name" value="Glyco_trans_1"/>
</dbReference>
<dbReference type="PANTHER" id="PTHR46401">
    <property type="entry name" value="GLYCOSYLTRANSFERASE WBBK-RELATED"/>
    <property type="match status" value="1"/>
</dbReference>
<evidence type="ECO:0000256" key="1">
    <source>
        <dbReference type="ARBA" id="ARBA00022679"/>
    </source>
</evidence>